<reference evidence="2 4" key="1">
    <citation type="journal article" date="2023" name="Phytobiomes J">
        <title>Deciphering the key players within the bacterial microbiota associated with aerial crown gall tumors on rhododendron: Insights into the gallobiome.</title>
        <authorList>
            <person name="Kuzmanovic N."/>
            <person name="Nesme J."/>
            <person name="Wolf J."/>
            <person name="Neumann-Schaal M."/>
            <person name="Petersen J."/>
            <person name="Fernandez-Gnecco G."/>
            <person name="Sproeer C."/>
            <person name="Bunk B."/>
            <person name="Overmann J."/>
            <person name="Sorensen S.J."/>
            <person name="Idczak E."/>
            <person name="Smalla K."/>
        </authorList>
    </citation>
    <scope>NUCLEOTIDE SEQUENCE</scope>
    <source>
        <strain evidence="2">Rho-11.1</strain>
        <strain evidence="4">rho-14.1</strain>
        <strain evidence="3">Rho-14.1</strain>
    </source>
</reference>
<dbReference type="InterPro" id="IPR038280">
    <property type="entry name" value="ResT/TelK_cat_sf"/>
</dbReference>
<dbReference type="Gene3D" id="6.10.140.1780">
    <property type="match status" value="2"/>
</dbReference>
<evidence type="ECO:0000313" key="2">
    <source>
        <dbReference type="EMBL" id="MDX8305220.1"/>
    </source>
</evidence>
<comment type="caution">
    <text evidence="2">The sequence shown here is derived from an EMBL/GenBank/DDBJ whole genome shotgun (WGS) entry which is preliminary data.</text>
</comment>
<dbReference type="Pfam" id="PF16684">
    <property type="entry name" value="ResT-TelK_cat"/>
    <property type="match status" value="1"/>
</dbReference>
<dbReference type="RefSeq" id="WP_320188646.1">
    <property type="nucleotide sequence ID" value="NZ_CP192770.1"/>
</dbReference>
<protein>
    <submittedName>
        <fullName evidence="2">Telomere resolvase</fullName>
    </submittedName>
</protein>
<feature type="domain" description="Telomere resolvase ResT/TelK catalytic" evidence="1">
    <location>
        <begin position="221"/>
        <end position="408"/>
    </location>
</feature>
<dbReference type="EMBL" id="JAVRAF010000014">
    <property type="protein sequence ID" value="MDX8305220.1"/>
    <property type="molecule type" value="Genomic_DNA"/>
</dbReference>
<sequence>MVNTKAKTKVPVLTDRINDFVGLVAATKDANGDFDGKEISVLWDAEVRYHFENGRTEKTIELYINKYRKALKEAFGDKNTPVAICNMRKLRDRLKSYIAAADLPQSGVAASIEERIERAEENIVGRKPTLLLQISSFIEALNDISDKAGMQALWQSELKVHEGKALTTIISYVTRYRNAIREAFGEEHPMMKIASGDPAMYDEARKRKMATIAVKHGSLITFENYKEVVRICTDLLKSEKPMEVAIGLIGTTGRRPFEVFTRAEFSPAPYAKGVSKWSVLFKGQAKTKEREGTKFGMTYEIPTLAPATLVLDAYQRLRASSQGKLWLQMKLNDFSDDARLPLRDAVIELFGKLWPKEEDPKPYGLRHLYAEVAYHNFAPKTVSKNSYFAAILGHNNNDLETSLSYMTYTLPEEVGESLVRAERVADRTTHRLESL</sequence>
<accession>A0AAW9FIC4</accession>
<evidence type="ECO:0000313" key="4">
    <source>
        <dbReference type="Proteomes" id="UP001277561"/>
    </source>
</evidence>
<dbReference type="AlphaFoldDB" id="A0AAW9FIC4"/>
<dbReference type="InterPro" id="IPR032047">
    <property type="entry name" value="ResT/TelK_cat"/>
</dbReference>
<name>A0AAW9FIC4_9HYPH</name>
<evidence type="ECO:0000259" key="1">
    <source>
        <dbReference type="Pfam" id="PF16684"/>
    </source>
</evidence>
<gene>
    <name evidence="2" type="ORF">RMR22_23500</name>
    <name evidence="3" type="ORF">RMS29_24780</name>
</gene>
<organism evidence="2">
    <name type="scientific">Agrobacterium rosae</name>
    <dbReference type="NCBI Taxonomy" id="1972867"/>
    <lineage>
        <taxon>Bacteria</taxon>
        <taxon>Pseudomonadati</taxon>
        <taxon>Pseudomonadota</taxon>
        <taxon>Alphaproteobacteria</taxon>
        <taxon>Hyphomicrobiales</taxon>
        <taxon>Rhizobiaceae</taxon>
        <taxon>Rhizobium/Agrobacterium group</taxon>
        <taxon>Agrobacterium</taxon>
    </lineage>
</organism>
<dbReference type="Proteomes" id="UP001277561">
    <property type="component" value="Unassembled WGS sequence"/>
</dbReference>
<keyword evidence="4" id="KW-1185">Reference proteome</keyword>
<evidence type="ECO:0000313" key="3">
    <source>
        <dbReference type="EMBL" id="MDX8332428.1"/>
    </source>
</evidence>
<dbReference type="Gene3D" id="1.10.443.30">
    <property type="entry name" value="Telomere resolvase"/>
    <property type="match status" value="1"/>
</dbReference>
<proteinExistence type="predicted"/>
<dbReference type="EMBL" id="JAVRAD010000017">
    <property type="protein sequence ID" value="MDX8332428.1"/>
    <property type="molecule type" value="Genomic_DNA"/>
</dbReference>